<evidence type="ECO:0000313" key="1">
    <source>
        <dbReference type="EMBL" id="KNC23778.1"/>
    </source>
</evidence>
<dbReference type="AlphaFoldDB" id="A0A0L0BUV9"/>
<proteinExistence type="predicted"/>
<organism evidence="1 2">
    <name type="scientific">Lucilia cuprina</name>
    <name type="common">Green bottle fly</name>
    <name type="synonym">Australian sheep blowfly</name>
    <dbReference type="NCBI Taxonomy" id="7375"/>
    <lineage>
        <taxon>Eukaryota</taxon>
        <taxon>Metazoa</taxon>
        <taxon>Ecdysozoa</taxon>
        <taxon>Arthropoda</taxon>
        <taxon>Hexapoda</taxon>
        <taxon>Insecta</taxon>
        <taxon>Pterygota</taxon>
        <taxon>Neoptera</taxon>
        <taxon>Endopterygota</taxon>
        <taxon>Diptera</taxon>
        <taxon>Brachycera</taxon>
        <taxon>Muscomorpha</taxon>
        <taxon>Oestroidea</taxon>
        <taxon>Calliphoridae</taxon>
        <taxon>Luciliinae</taxon>
        <taxon>Lucilia</taxon>
    </lineage>
</organism>
<keyword evidence="2" id="KW-1185">Reference proteome</keyword>
<dbReference type="EMBL" id="JRES01001303">
    <property type="protein sequence ID" value="KNC23778.1"/>
    <property type="molecule type" value="Genomic_DNA"/>
</dbReference>
<dbReference type="Proteomes" id="UP000037069">
    <property type="component" value="Unassembled WGS sequence"/>
</dbReference>
<dbReference type="PANTHER" id="PTHR20898:SF0">
    <property type="entry name" value="DAEDALUS ON 3-RELATED"/>
    <property type="match status" value="1"/>
</dbReference>
<dbReference type="InterPro" id="IPR010512">
    <property type="entry name" value="DUF1091"/>
</dbReference>
<reference evidence="1 2" key="1">
    <citation type="journal article" date="2015" name="Nat. Commun.">
        <title>Lucilia cuprina genome unlocks parasitic fly biology to underpin future interventions.</title>
        <authorList>
            <person name="Anstead C.A."/>
            <person name="Korhonen P.K."/>
            <person name="Young N.D."/>
            <person name="Hall R.S."/>
            <person name="Jex A.R."/>
            <person name="Murali S.C."/>
            <person name="Hughes D.S."/>
            <person name="Lee S.F."/>
            <person name="Perry T."/>
            <person name="Stroehlein A.J."/>
            <person name="Ansell B.R."/>
            <person name="Breugelmans B."/>
            <person name="Hofmann A."/>
            <person name="Qu J."/>
            <person name="Dugan S."/>
            <person name="Lee S.L."/>
            <person name="Chao H."/>
            <person name="Dinh H."/>
            <person name="Han Y."/>
            <person name="Doddapaneni H.V."/>
            <person name="Worley K.C."/>
            <person name="Muzny D.M."/>
            <person name="Ioannidis P."/>
            <person name="Waterhouse R.M."/>
            <person name="Zdobnov E.M."/>
            <person name="James P.J."/>
            <person name="Bagnall N.H."/>
            <person name="Kotze A.C."/>
            <person name="Gibbs R.A."/>
            <person name="Richards S."/>
            <person name="Batterham P."/>
            <person name="Gasser R.B."/>
        </authorList>
    </citation>
    <scope>NUCLEOTIDE SEQUENCE [LARGE SCALE GENOMIC DNA]</scope>
    <source>
        <strain evidence="1 2">LS</strain>
        <tissue evidence="1">Full body</tissue>
    </source>
</reference>
<sequence length="174" mass="20015">MFSKGQMIGFILMFICPNHIYSRVSFTSVACKNLDPSFCNIERCKLVAVSRDAKYMSLKAILLQPPVTDFELRIQIMKRANGWKPFLYDISVKCNFTKKLNPVTRLLWNTVKIFSNIKHDCPYDQTLETHNLTNAIIEDALSALPVPQGEYGFFTTWKAYNKTRATVNFFGIIL</sequence>
<protein>
    <recommendedName>
        <fullName evidence="3">MD-2-related lipid-recognition domain-containing protein</fullName>
    </recommendedName>
</protein>
<dbReference type="OrthoDB" id="7840513at2759"/>
<comment type="caution">
    <text evidence="1">The sequence shown here is derived from an EMBL/GenBank/DDBJ whole genome shotgun (WGS) entry which is preliminary data.</text>
</comment>
<dbReference type="SMART" id="SM00697">
    <property type="entry name" value="DM8"/>
    <property type="match status" value="1"/>
</dbReference>
<gene>
    <name evidence="1" type="ORF">FF38_13810</name>
</gene>
<evidence type="ECO:0000313" key="2">
    <source>
        <dbReference type="Proteomes" id="UP000037069"/>
    </source>
</evidence>
<accession>A0A0L0BUV9</accession>
<name>A0A0L0BUV9_LUCCU</name>
<dbReference type="OMA" id="CNIERCK"/>
<dbReference type="Pfam" id="PF06477">
    <property type="entry name" value="DUF1091"/>
    <property type="match status" value="1"/>
</dbReference>
<dbReference type="PANTHER" id="PTHR20898">
    <property type="entry name" value="DAEDALUS ON 3-RELATED-RELATED"/>
    <property type="match status" value="1"/>
</dbReference>
<evidence type="ECO:0008006" key="3">
    <source>
        <dbReference type="Google" id="ProtNLM"/>
    </source>
</evidence>